<evidence type="ECO:0000313" key="2">
    <source>
        <dbReference type="EMBL" id="GAX73480.1"/>
    </source>
</evidence>
<protein>
    <submittedName>
        <fullName evidence="2">Uncharacterized protein</fullName>
    </submittedName>
</protein>
<keyword evidence="3" id="KW-1185">Reference proteome</keyword>
<proteinExistence type="predicted"/>
<evidence type="ECO:0000256" key="1">
    <source>
        <dbReference type="SAM" id="MobiDB-lite"/>
    </source>
</evidence>
<name>A0A250WSG5_9CHLO</name>
<dbReference type="Proteomes" id="UP000232323">
    <property type="component" value="Unassembled WGS sequence"/>
</dbReference>
<feature type="compositionally biased region" description="Polar residues" evidence="1">
    <location>
        <begin position="27"/>
        <end position="47"/>
    </location>
</feature>
<dbReference type="AlphaFoldDB" id="A0A250WSG5"/>
<evidence type="ECO:0000313" key="3">
    <source>
        <dbReference type="Proteomes" id="UP000232323"/>
    </source>
</evidence>
<organism evidence="2 3">
    <name type="scientific">Chlamydomonas eustigma</name>
    <dbReference type="NCBI Taxonomy" id="1157962"/>
    <lineage>
        <taxon>Eukaryota</taxon>
        <taxon>Viridiplantae</taxon>
        <taxon>Chlorophyta</taxon>
        <taxon>core chlorophytes</taxon>
        <taxon>Chlorophyceae</taxon>
        <taxon>CS clade</taxon>
        <taxon>Chlamydomonadales</taxon>
        <taxon>Chlamydomonadaceae</taxon>
        <taxon>Chlamydomonas</taxon>
    </lineage>
</organism>
<accession>A0A250WSG5</accession>
<sequence length="122" mass="13360">MATKAHTVFKFIRQTAHSFAKDVGSAAATTSNTSLPPNELWTSSVDPSSGHADLARGRAQVDQNPLIAVRGTQRLASPQAGFEAEFLYSHSHAQQRPRGQHTVYLPPNHNFRLPLSHETSFV</sequence>
<comment type="caution">
    <text evidence="2">The sequence shown here is derived from an EMBL/GenBank/DDBJ whole genome shotgun (WGS) entry which is preliminary data.</text>
</comment>
<dbReference type="EMBL" id="BEGY01000003">
    <property type="protein sequence ID" value="GAX73480.1"/>
    <property type="molecule type" value="Genomic_DNA"/>
</dbReference>
<feature type="non-terminal residue" evidence="2">
    <location>
        <position position="122"/>
    </location>
</feature>
<reference evidence="2 3" key="1">
    <citation type="submission" date="2017-08" db="EMBL/GenBank/DDBJ databases">
        <title>Acidophilic green algal genome provides insights into adaptation to an acidic environment.</title>
        <authorList>
            <person name="Hirooka S."/>
            <person name="Hirose Y."/>
            <person name="Kanesaki Y."/>
            <person name="Higuchi S."/>
            <person name="Fujiwara T."/>
            <person name="Onuma R."/>
            <person name="Era A."/>
            <person name="Ohbayashi R."/>
            <person name="Uzuka A."/>
            <person name="Nozaki H."/>
            <person name="Yoshikawa H."/>
            <person name="Miyagishima S.Y."/>
        </authorList>
    </citation>
    <scope>NUCLEOTIDE SEQUENCE [LARGE SCALE GENOMIC DNA]</scope>
    <source>
        <strain evidence="2 3">NIES-2499</strain>
    </source>
</reference>
<feature type="region of interest" description="Disordered" evidence="1">
    <location>
        <begin position="24"/>
        <end position="58"/>
    </location>
</feature>
<gene>
    <name evidence="2" type="ORF">CEUSTIGMA_g932.t1</name>
</gene>